<keyword evidence="9" id="KW-0319">Glycerol metabolism</keyword>
<dbReference type="InParanoid" id="K5ULK6"/>
<evidence type="ECO:0000256" key="8">
    <source>
        <dbReference type="ARBA" id="ARBA00022692"/>
    </source>
</evidence>
<comment type="pathway">
    <text evidence="3">Lipid metabolism.</text>
</comment>
<dbReference type="STRING" id="650164.K5ULK6"/>
<evidence type="ECO:0000256" key="14">
    <source>
        <dbReference type="ARBA" id="ARBA00023315"/>
    </source>
</evidence>
<dbReference type="PANTHER" id="PTHR12317">
    <property type="entry name" value="DIACYLGLYCEROL O-ACYLTRANSFERASE"/>
    <property type="match status" value="1"/>
</dbReference>
<dbReference type="GO" id="GO:0006071">
    <property type="term" value="P:glycerol metabolic process"/>
    <property type="evidence" value="ECO:0007669"/>
    <property type="project" value="UniProtKB-UniRule"/>
</dbReference>
<protein>
    <recommendedName>
        <fullName evidence="5 16">Diacylglycerol O-acyltransferase</fullName>
        <ecNumber evidence="5 16">2.3.1.20</ecNumber>
    </recommendedName>
</protein>
<evidence type="ECO:0000256" key="5">
    <source>
        <dbReference type="ARBA" id="ARBA00013244"/>
    </source>
</evidence>
<evidence type="ECO:0000256" key="6">
    <source>
        <dbReference type="ARBA" id="ARBA00022516"/>
    </source>
</evidence>
<evidence type="ECO:0000256" key="10">
    <source>
        <dbReference type="ARBA" id="ARBA00022824"/>
    </source>
</evidence>
<gene>
    <name evidence="17" type="ORF">PHACADRAFT_152648</name>
</gene>
<comment type="pathway">
    <text evidence="2 16">Glycerolipid metabolism; triacylglycerol biosynthesis.</text>
</comment>
<keyword evidence="11 16" id="KW-1133">Transmembrane helix</keyword>
<dbReference type="Proteomes" id="UP000008370">
    <property type="component" value="Unassembled WGS sequence"/>
</dbReference>
<keyword evidence="8 16" id="KW-0812">Transmembrane</keyword>
<dbReference type="EC" id="2.3.1.20" evidence="5 16"/>
<dbReference type="Pfam" id="PF03982">
    <property type="entry name" value="DAGAT"/>
    <property type="match status" value="1"/>
</dbReference>
<dbReference type="GO" id="GO:0019432">
    <property type="term" value="P:triglyceride biosynthetic process"/>
    <property type="evidence" value="ECO:0007669"/>
    <property type="project" value="UniProtKB-UniRule"/>
</dbReference>
<evidence type="ECO:0000256" key="9">
    <source>
        <dbReference type="ARBA" id="ARBA00022798"/>
    </source>
</evidence>
<sequence length="370" mass="42288">MRMDARRTLASATRTLSSSNIRERLSSISTPLKPVVSLHTKVDFVPADVPRKRRLQMLAVAIWSTTIAITMFVWLFLWSYPPLWPILVLYVLWMFLDNSPEYCGWISPWFRSSRFWRYFAEYYPASFLKTCDLPPDRPYVFGYHPHGIIGMGAMCTFATEATGFSQQFPGIVPHLLTLTSNFHMPLYREIILALGIRSVSKKSCSNILKKGPGQAITIVVGGAAESLSARPGTADLTLRKRLGFIKLAIQNGADLVPVFSFGENDIYQQMPNEKGTTVYALQKKFQSAFGFTLPLFHGRGLLNYNLGLLPYRRRIVAVIGNPIHVQQCDKPALEEIRHIQTQYIDELMRIWNTYKDEFARTRQRELNIIE</sequence>
<dbReference type="PANTHER" id="PTHR12317:SF0">
    <property type="entry name" value="ACYLTRANSFERASE"/>
    <property type="match status" value="1"/>
</dbReference>
<evidence type="ECO:0000256" key="2">
    <source>
        <dbReference type="ARBA" id="ARBA00004771"/>
    </source>
</evidence>
<evidence type="ECO:0000256" key="1">
    <source>
        <dbReference type="ARBA" id="ARBA00004477"/>
    </source>
</evidence>
<dbReference type="AlphaFoldDB" id="K5ULK6"/>
<dbReference type="FunCoup" id="K5ULK6">
    <property type="interactions" value="90"/>
</dbReference>
<dbReference type="UniPathway" id="UPA00282"/>
<comment type="similarity">
    <text evidence="4 16">Belongs to the diacylglycerol acyltransferase family.</text>
</comment>
<evidence type="ECO:0000256" key="16">
    <source>
        <dbReference type="RuleBase" id="RU367023"/>
    </source>
</evidence>
<feature type="transmembrane region" description="Helical" evidence="16">
    <location>
        <begin position="57"/>
        <end position="77"/>
    </location>
</feature>
<comment type="catalytic activity">
    <reaction evidence="15 16">
        <text>an acyl-CoA + a 1,2-diacyl-sn-glycerol = a triacyl-sn-glycerol + CoA</text>
        <dbReference type="Rhea" id="RHEA:10868"/>
        <dbReference type="ChEBI" id="CHEBI:17815"/>
        <dbReference type="ChEBI" id="CHEBI:57287"/>
        <dbReference type="ChEBI" id="CHEBI:58342"/>
        <dbReference type="ChEBI" id="CHEBI:64615"/>
        <dbReference type="EC" id="2.3.1.20"/>
    </reaction>
</comment>
<comment type="function">
    <text evidence="16">Catalyzes the terminal and only committed step in triacylglycerol synthesis by using diacylglycerol and fatty acyl CoA as substrates.</text>
</comment>
<dbReference type="EMBL" id="JH930478">
    <property type="protein sequence ID" value="EKM50561.1"/>
    <property type="molecule type" value="Genomic_DNA"/>
</dbReference>
<evidence type="ECO:0000313" key="18">
    <source>
        <dbReference type="Proteomes" id="UP000008370"/>
    </source>
</evidence>
<keyword evidence="14 16" id="KW-0012">Acyltransferase</keyword>
<evidence type="ECO:0000256" key="11">
    <source>
        <dbReference type="ARBA" id="ARBA00022989"/>
    </source>
</evidence>
<keyword evidence="7" id="KW-0808">Transferase</keyword>
<dbReference type="GeneID" id="18908917"/>
<dbReference type="OrthoDB" id="264532at2759"/>
<evidence type="ECO:0000256" key="4">
    <source>
        <dbReference type="ARBA" id="ARBA00005420"/>
    </source>
</evidence>
<organism evidence="17 18">
    <name type="scientific">Phanerochaete carnosa (strain HHB-10118-sp)</name>
    <name type="common">White-rot fungus</name>
    <name type="synonym">Peniophora carnosa</name>
    <dbReference type="NCBI Taxonomy" id="650164"/>
    <lineage>
        <taxon>Eukaryota</taxon>
        <taxon>Fungi</taxon>
        <taxon>Dikarya</taxon>
        <taxon>Basidiomycota</taxon>
        <taxon>Agaricomycotina</taxon>
        <taxon>Agaricomycetes</taxon>
        <taxon>Polyporales</taxon>
        <taxon>Phanerochaetaceae</taxon>
        <taxon>Phanerochaete</taxon>
    </lineage>
</organism>
<evidence type="ECO:0000256" key="7">
    <source>
        <dbReference type="ARBA" id="ARBA00022679"/>
    </source>
</evidence>
<dbReference type="InterPro" id="IPR007130">
    <property type="entry name" value="DAGAT"/>
</dbReference>
<name>K5ULK6_PHACS</name>
<dbReference type="HOGENOM" id="CLU_023995_4_0_1"/>
<evidence type="ECO:0000256" key="15">
    <source>
        <dbReference type="ARBA" id="ARBA00048109"/>
    </source>
</evidence>
<dbReference type="RefSeq" id="XP_007400832.1">
    <property type="nucleotide sequence ID" value="XM_007400770.1"/>
</dbReference>
<dbReference type="KEGG" id="pco:PHACADRAFT_152648"/>
<evidence type="ECO:0000256" key="12">
    <source>
        <dbReference type="ARBA" id="ARBA00023098"/>
    </source>
</evidence>
<keyword evidence="10 16" id="KW-0256">Endoplasmic reticulum</keyword>
<evidence type="ECO:0000313" key="17">
    <source>
        <dbReference type="EMBL" id="EKM50561.1"/>
    </source>
</evidence>
<keyword evidence="13 16" id="KW-0472">Membrane</keyword>
<comment type="subcellular location">
    <subcellularLocation>
        <location evidence="1 16">Endoplasmic reticulum membrane</location>
        <topology evidence="1 16">Multi-pass membrane protein</topology>
    </subcellularLocation>
</comment>
<dbReference type="GO" id="GO:0005789">
    <property type="term" value="C:endoplasmic reticulum membrane"/>
    <property type="evidence" value="ECO:0007669"/>
    <property type="project" value="UniProtKB-SubCell"/>
</dbReference>
<dbReference type="GO" id="GO:0004144">
    <property type="term" value="F:diacylglycerol O-acyltransferase activity"/>
    <property type="evidence" value="ECO:0007669"/>
    <property type="project" value="UniProtKB-UniRule"/>
</dbReference>
<keyword evidence="18" id="KW-1185">Reference proteome</keyword>
<evidence type="ECO:0000256" key="3">
    <source>
        <dbReference type="ARBA" id="ARBA00005189"/>
    </source>
</evidence>
<keyword evidence="12 16" id="KW-0443">Lipid metabolism</keyword>
<reference evidence="17 18" key="1">
    <citation type="journal article" date="2012" name="BMC Genomics">
        <title>Comparative genomics of the white-rot fungi, Phanerochaete carnosa and P. chrysosporium, to elucidate the genetic basis of the distinct wood types they colonize.</title>
        <authorList>
            <person name="Suzuki H."/>
            <person name="MacDonald J."/>
            <person name="Syed K."/>
            <person name="Salamov A."/>
            <person name="Hori C."/>
            <person name="Aerts A."/>
            <person name="Henrissat B."/>
            <person name="Wiebenga A."/>
            <person name="vanKuyk P.A."/>
            <person name="Barry K."/>
            <person name="Lindquist E."/>
            <person name="LaButti K."/>
            <person name="Lapidus A."/>
            <person name="Lucas S."/>
            <person name="Coutinho P."/>
            <person name="Gong Y."/>
            <person name="Samejima M."/>
            <person name="Mahadevan R."/>
            <person name="Abou-Zaid M."/>
            <person name="de Vries R.P."/>
            <person name="Igarashi K."/>
            <person name="Yadav J.S."/>
            <person name="Grigoriev I.V."/>
            <person name="Master E.R."/>
        </authorList>
    </citation>
    <scope>NUCLEOTIDE SEQUENCE [LARGE SCALE GENOMIC DNA]</scope>
    <source>
        <strain evidence="17 18">HHB-10118-sp</strain>
    </source>
</reference>
<keyword evidence="6 16" id="KW-0444">Lipid biosynthesis</keyword>
<comment type="caution">
    <text evidence="16">Lacks conserved residue(s) required for the propagation of feature annotation.</text>
</comment>
<evidence type="ECO:0000256" key="13">
    <source>
        <dbReference type="ARBA" id="ARBA00023136"/>
    </source>
</evidence>
<proteinExistence type="inferred from homology"/>
<dbReference type="CDD" id="cd07987">
    <property type="entry name" value="LPLAT_MGAT-like"/>
    <property type="match status" value="1"/>
</dbReference>
<accession>K5ULK6</accession>